<comment type="caution">
    <text evidence="1">The sequence shown here is derived from an EMBL/GenBank/DDBJ whole genome shotgun (WGS) entry which is preliminary data.</text>
</comment>
<evidence type="ECO:0000313" key="2">
    <source>
        <dbReference type="Proteomes" id="UP000308549"/>
    </source>
</evidence>
<evidence type="ECO:0000313" key="1">
    <source>
        <dbReference type="EMBL" id="TKA22534.1"/>
    </source>
</evidence>
<proteinExistence type="predicted"/>
<dbReference type="OrthoDB" id="3822342at2759"/>
<dbReference type="EMBL" id="NAJL01000072">
    <property type="protein sequence ID" value="TKA22534.1"/>
    <property type="molecule type" value="Genomic_DNA"/>
</dbReference>
<reference evidence="1 2" key="1">
    <citation type="submission" date="2017-03" db="EMBL/GenBank/DDBJ databases">
        <title>Genomes of endolithic fungi from Antarctica.</title>
        <authorList>
            <person name="Coleine C."/>
            <person name="Masonjones S."/>
            <person name="Stajich J.E."/>
        </authorList>
    </citation>
    <scope>NUCLEOTIDE SEQUENCE [LARGE SCALE GENOMIC DNA]</scope>
    <source>
        <strain evidence="1 2">CCFEE 6315</strain>
    </source>
</reference>
<name>A0A4U0TL03_9PEZI</name>
<dbReference type="Proteomes" id="UP000308549">
    <property type="component" value="Unassembled WGS sequence"/>
</dbReference>
<accession>A0A4U0TL03</accession>
<sequence>MSEEILQQVHDAQQQLRRAGILTTVTGEVALSYHGVDVAIHAIELCVPSNARTRSMNVLATSDIEYEVLPSIETPDFYHPYKSGAACFRIPSAAGGIELHLVTDAALGFVLDAQMIESGLEPNEAHAELKELCRGTNEATLLRIAWPSMAALLNGALALAAQNPSSDLEIIYLMQAERLVDANTIDEEWCSQHIADERCRALALQLLAAKQQRQVQSDWS</sequence>
<organism evidence="1 2">
    <name type="scientific">Salinomyces thailandicus</name>
    <dbReference type="NCBI Taxonomy" id="706561"/>
    <lineage>
        <taxon>Eukaryota</taxon>
        <taxon>Fungi</taxon>
        <taxon>Dikarya</taxon>
        <taxon>Ascomycota</taxon>
        <taxon>Pezizomycotina</taxon>
        <taxon>Dothideomycetes</taxon>
        <taxon>Dothideomycetidae</taxon>
        <taxon>Mycosphaerellales</taxon>
        <taxon>Teratosphaeriaceae</taxon>
        <taxon>Salinomyces</taxon>
    </lineage>
</organism>
<dbReference type="AlphaFoldDB" id="A0A4U0TL03"/>
<protein>
    <submittedName>
        <fullName evidence="1">Uncharacterized protein</fullName>
    </submittedName>
</protein>
<gene>
    <name evidence="1" type="ORF">B0A50_08075</name>
</gene>
<keyword evidence="2" id="KW-1185">Reference proteome</keyword>